<accession>A0A089LMA7</accession>
<dbReference type="KEGG" id="pbd:PBOR_27635"/>
<dbReference type="EMBL" id="CP009285">
    <property type="protein sequence ID" value="AIQ60298.1"/>
    <property type="molecule type" value="Genomic_DNA"/>
</dbReference>
<name>A0A089LMA7_PAEBO</name>
<dbReference type="OrthoDB" id="2654957at2"/>
<evidence type="ECO:0000313" key="2">
    <source>
        <dbReference type="Proteomes" id="UP000029518"/>
    </source>
</evidence>
<reference evidence="1" key="1">
    <citation type="submission" date="2014-08" db="EMBL/GenBank/DDBJ databases">
        <title>Comparative genomics of the Paenibacillus odorifer group.</title>
        <authorList>
            <person name="den Bakker H.C."/>
            <person name="Tsai Y.-C.Y.-C."/>
            <person name="Martin N."/>
            <person name="Korlach J."/>
            <person name="Wiedmann M."/>
        </authorList>
    </citation>
    <scope>NUCLEOTIDE SEQUENCE [LARGE SCALE GENOMIC DNA]</scope>
    <source>
        <strain evidence="1">DSM 13188</strain>
    </source>
</reference>
<proteinExistence type="predicted"/>
<dbReference type="AlphaFoldDB" id="A0A089LMA7"/>
<protein>
    <submittedName>
        <fullName evidence="1">Uncharacterized protein</fullName>
    </submittedName>
</protein>
<dbReference type="RefSeq" id="WP_042216852.1">
    <property type="nucleotide sequence ID" value="NZ_CP009285.1"/>
</dbReference>
<dbReference type="Proteomes" id="UP000029518">
    <property type="component" value="Chromosome"/>
</dbReference>
<keyword evidence="2" id="KW-1185">Reference proteome</keyword>
<organism evidence="1 2">
    <name type="scientific">Paenibacillus borealis</name>
    <dbReference type="NCBI Taxonomy" id="160799"/>
    <lineage>
        <taxon>Bacteria</taxon>
        <taxon>Bacillati</taxon>
        <taxon>Bacillota</taxon>
        <taxon>Bacilli</taxon>
        <taxon>Bacillales</taxon>
        <taxon>Paenibacillaceae</taxon>
        <taxon>Paenibacillus</taxon>
    </lineage>
</organism>
<dbReference type="HOGENOM" id="CLU_2001601_0_0_9"/>
<gene>
    <name evidence="1" type="ORF">PBOR_27635</name>
</gene>
<evidence type="ECO:0000313" key="1">
    <source>
        <dbReference type="EMBL" id="AIQ60298.1"/>
    </source>
</evidence>
<sequence>MNTVILWVGLALLVALLTFLNQKQVYSSKVKKAYRELRELAAKVRAEQSEAADLAGWETSLAEMEKHPNEFNKLDNEIGLRRAFVQYLERHYPRDARLPDLQEAAAYQKDSVWGIKMGDYGPKK</sequence>